<dbReference type="GO" id="GO:0008270">
    <property type="term" value="F:zinc ion binding"/>
    <property type="evidence" value="ECO:0007669"/>
    <property type="project" value="UniProtKB-KW"/>
</dbReference>
<dbReference type="AlphaFoldDB" id="A0A7R8UIH9"/>
<dbReference type="GO" id="GO:0000978">
    <property type="term" value="F:RNA polymerase II cis-regulatory region sequence-specific DNA binding"/>
    <property type="evidence" value="ECO:0007669"/>
    <property type="project" value="TreeGrafter"/>
</dbReference>
<proteinExistence type="inferred from homology"/>
<dbReference type="GO" id="GO:0000122">
    <property type="term" value="P:negative regulation of transcription by RNA polymerase II"/>
    <property type="evidence" value="ECO:0007669"/>
    <property type="project" value="TreeGrafter"/>
</dbReference>
<dbReference type="PANTHER" id="PTHR24082">
    <property type="entry name" value="NUCLEAR HORMONE RECEPTOR"/>
    <property type="match status" value="1"/>
</dbReference>
<keyword evidence="8" id="KW-0804">Transcription</keyword>
<feature type="domain" description="Nuclear receptor" evidence="11">
    <location>
        <begin position="98"/>
        <end position="129"/>
    </location>
</feature>
<dbReference type="Proteomes" id="UP000594454">
    <property type="component" value="Chromosome 2"/>
</dbReference>
<keyword evidence="5" id="KW-0862">Zinc</keyword>
<evidence type="ECO:0000256" key="8">
    <source>
        <dbReference type="ARBA" id="ARBA00023163"/>
    </source>
</evidence>
<comment type="subcellular location">
    <subcellularLocation>
        <location evidence="1">Nucleus</location>
    </subcellularLocation>
</comment>
<evidence type="ECO:0000256" key="5">
    <source>
        <dbReference type="ARBA" id="ARBA00022833"/>
    </source>
</evidence>
<keyword evidence="6" id="KW-0805">Transcription regulation</keyword>
<keyword evidence="9" id="KW-0675">Receptor</keyword>
<reference evidence="12 13" key="1">
    <citation type="submission" date="2020-11" db="EMBL/GenBank/DDBJ databases">
        <authorList>
            <person name="Wallbank WR R."/>
            <person name="Pardo Diaz C."/>
            <person name="Kozak K."/>
            <person name="Martin S."/>
            <person name="Jiggins C."/>
            <person name="Moest M."/>
            <person name="Warren A I."/>
            <person name="Generalovic N T."/>
            <person name="Byers J.R.P. K."/>
            <person name="Montejo-Kovacevich G."/>
            <person name="Yen C E."/>
        </authorList>
    </citation>
    <scope>NUCLEOTIDE SEQUENCE [LARGE SCALE GENOMIC DNA]</scope>
</reference>
<dbReference type="Pfam" id="PF00105">
    <property type="entry name" value="zf-C4"/>
    <property type="match status" value="1"/>
</dbReference>
<evidence type="ECO:0000259" key="11">
    <source>
        <dbReference type="PROSITE" id="PS51030"/>
    </source>
</evidence>
<evidence type="ECO:0000256" key="7">
    <source>
        <dbReference type="ARBA" id="ARBA00023125"/>
    </source>
</evidence>
<evidence type="ECO:0000256" key="3">
    <source>
        <dbReference type="ARBA" id="ARBA00022723"/>
    </source>
</evidence>
<dbReference type="InterPro" id="IPR001628">
    <property type="entry name" value="Znf_hrmn_rcpt"/>
</dbReference>
<evidence type="ECO:0000256" key="10">
    <source>
        <dbReference type="ARBA" id="ARBA00023242"/>
    </source>
</evidence>
<keyword evidence="3" id="KW-0479">Metal-binding</keyword>
<evidence type="ECO:0000256" key="1">
    <source>
        <dbReference type="ARBA" id="ARBA00004123"/>
    </source>
</evidence>
<evidence type="ECO:0000256" key="6">
    <source>
        <dbReference type="ARBA" id="ARBA00023015"/>
    </source>
</evidence>
<protein>
    <recommendedName>
        <fullName evidence="11">Nuclear receptor domain-containing protein</fullName>
    </recommendedName>
</protein>
<dbReference type="Gene3D" id="3.30.50.10">
    <property type="entry name" value="Erythroid Transcription Factor GATA-1, subunit A"/>
    <property type="match status" value="1"/>
</dbReference>
<organism evidence="12 13">
    <name type="scientific">Hermetia illucens</name>
    <name type="common">Black soldier fly</name>
    <dbReference type="NCBI Taxonomy" id="343691"/>
    <lineage>
        <taxon>Eukaryota</taxon>
        <taxon>Metazoa</taxon>
        <taxon>Ecdysozoa</taxon>
        <taxon>Arthropoda</taxon>
        <taxon>Hexapoda</taxon>
        <taxon>Insecta</taxon>
        <taxon>Pterygota</taxon>
        <taxon>Neoptera</taxon>
        <taxon>Endopterygota</taxon>
        <taxon>Diptera</taxon>
        <taxon>Brachycera</taxon>
        <taxon>Stratiomyomorpha</taxon>
        <taxon>Stratiomyidae</taxon>
        <taxon>Hermetiinae</taxon>
        <taxon>Hermetia</taxon>
    </lineage>
</organism>
<dbReference type="InterPro" id="IPR050234">
    <property type="entry name" value="Nuclear_hormone_rcpt_NR1"/>
</dbReference>
<evidence type="ECO:0000256" key="4">
    <source>
        <dbReference type="ARBA" id="ARBA00022771"/>
    </source>
</evidence>
<dbReference type="InParanoid" id="A0A7R8UIH9"/>
<evidence type="ECO:0000313" key="13">
    <source>
        <dbReference type="Proteomes" id="UP000594454"/>
    </source>
</evidence>
<dbReference type="PRINTS" id="PR00047">
    <property type="entry name" value="STROIDFINGER"/>
</dbReference>
<dbReference type="GO" id="GO:0030154">
    <property type="term" value="P:cell differentiation"/>
    <property type="evidence" value="ECO:0007669"/>
    <property type="project" value="TreeGrafter"/>
</dbReference>
<dbReference type="PROSITE" id="PS51030">
    <property type="entry name" value="NUCLEAR_REC_DBD_2"/>
    <property type="match status" value="1"/>
</dbReference>
<name>A0A7R8UIH9_HERIL</name>
<sequence length="129" mass="13887">MGHSIVTTQRVPHSNVIYVNNSSVLKNNSRNSSSSNNCGQSLGSSCVVSTSESSANVSQMQQRPQTPEYIKSYPVMDTTVASSVKGEPELNIEFDGTTVLCRVCGDKASGFHYGVHSCEGCKVSIFLYL</sequence>
<dbReference type="GO" id="GO:0004879">
    <property type="term" value="F:nuclear receptor activity"/>
    <property type="evidence" value="ECO:0007669"/>
    <property type="project" value="TreeGrafter"/>
</dbReference>
<gene>
    <name evidence="12" type="ORF">HERILL_LOCUS4522</name>
</gene>
<keyword evidence="7" id="KW-0238">DNA-binding</keyword>
<evidence type="ECO:0000313" key="12">
    <source>
        <dbReference type="EMBL" id="CAD7081416.1"/>
    </source>
</evidence>
<accession>A0A7R8UIH9</accession>
<evidence type="ECO:0000256" key="2">
    <source>
        <dbReference type="ARBA" id="ARBA00008092"/>
    </source>
</evidence>
<dbReference type="SUPFAM" id="SSF57716">
    <property type="entry name" value="Glucocorticoid receptor-like (DNA-binding domain)"/>
    <property type="match status" value="1"/>
</dbReference>
<evidence type="ECO:0000256" key="9">
    <source>
        <dbReference type="ARBA" id="ARBA00023170"/>
    </source>
</evidence>
<keyword evidence="13" id="KW-1185">Reference proteome</keyword>
<dbReference type="GO" id="GO:0045944">
    <property type="term" value="P:positive regulation of transcription by RNA polymerase II"/>
    <property type="evidence" value="ECO:0007669"/>
    <property type="project" value="TreeGrafter"/>
</dbReference>
<dbReference type="GO" id="GO:0005634">
    <property type="term" value="C:nucleus"/>
    <property type="evidence" value="ECO:0007669"/>
    <property type="project" value="UniProtKB-SubCell"/>
</dbReference>
<dbReference type="InterPro" id="IPR013088">
    <property type="entry name" value="Znf_NHR/GATA"/>
</dbReference>
<dbReference type="GO" id="GO:0009755">
    <property type="term" value="P:hormone-mediated signaling pathway"/>
    <property type="evidence" value="ECO:0007669"/>
    <property type="project" value="TreeGrafter"/>
</dbReference>
<dbReference type="OrthoDB" id="7634782at2759"/>
<comment type="similarity">
    <text evidence="2">Belongs to the nuclear hormone receptor family. NR1 subfamily.</text>
</comment>
<dbReference type="EMBL" id="LR899010">
    <property type="protein sequence ID" value="CAD7081416.1"/>
    <property type="molecule type" value="Genomic_DNA"/>
</dbReference>
<keyword evidence="4" id="KW-0863">Zinc-finger</keyword>
<keyword evidence="10" id="KW-0539">Nucleus</keyword>
<dbReference type="PANTHER" id="PTHR24082:SF473">
    <property type="entry name" value="ECDYSONE-INDUCED PROTEIN 75B, ISOFORM B"/>
    <property type="match status" value="1"/>
</dbReference>